<evidence type="ECO:0000259" key="2">
    <source>
        <dbReference type="Pfam" id="PF13843"/>
    </source>
</evidence>
<sequence>MEGKGSRKRKQALPLHCLDTSQPSLVCSQESATFVNLEDGTDTDSDGDNVTPSGNLFSDADDESHTDDEEDILPEEELNYIDCSWGNIQSTSSLEISDYPDGEKLLIAPDSFDPYDLFRLFLTEDVLLLLVEETNRYSHQESAKTRKWIDVTTQEMKSYLAIVIIMGLNRQPSLKDYWSINSDIYGCDIIRRIMTRARFQAITASLHFANNDSANSSKPIFKIQPLLDILNSRFKAVLSPGKQLTVDKSLTKLRGRHRFRVCHQSAAQEIKAYKLMTLDSYHLNIQVYCADTGKNPESLPTSKSVVMDLMKDYLDKGRVVYGNHLYSSIPLVEALASRSTYYCGMLSKDRLGLPERMTKVFLEKGNIIGCQCQHGTKIVNWKDRRNVLMISSIPQHDCTLHSYSEEHISKPRCLLDYKMAKDGVDVNDWTVIYHKSLYRGFKWYRKLALDLICNVCVENAWVLQPHGPQGRRLPITKFREEIALRLIQEGIPVAHQLAPERSMHTLIEINGTTSKDGRRCTVCYRALISSGMLRKEAGIKAKKVLTRCDTCPKGPFMCLSCFNYSHRHY</sequence>
<evidence type="ECO:0000256" key="1">
    <source>
        <dbReference type="SAM" id="MobiDB-lite"/>
    </source>
</evidence>
<feature type="domain" description="PiggyBac transposable element-derived protein" evidence="2">
    <location>
        <begin position="113"/>
        <end position="461"/>
    </location>
</feature>
<dbReference type="PANTHER" id="PTHR46599">
    <property type="entry name" value="PIGGYBAC TRANSPOSABLE ELEMENT-DERIVED PROTEIN 4"/>
    <property type="match status" value="1"/>
</dbReference>
<keyword evidence="4" id="KW-1185">Reference proteome</keyword>
<dbReference type="AlphaFoldDB" id="A0AAE1I4L6"/>
<feature type="region of interest" description="Disordered" evidence="1">
    <location>
        <begin position="37"/>
        <end position="68"/>
    </location>
</feature>
<feature type="compositionally biased region" description="Acidic residues" evidence="1">
    <location>
        <begin position="59"/>
        <end position="68"/>
    </location>
</feature>
<proteinExistence type="predicted"/>
<comment type="caution">
    <text evidence="3">The sequence shown here is derived from an EMBL/GenBank/DDBJ whole genome shotgun (WGS) entry which is preliminary data.</text>
</comment>
<evidence type="ECO:0000313" key="3">
    <source>
        <dbReference type="EMBL" id="KAK3933254.1"/>
    </source>
</evidence>
<accession>A0AAE1I4L6</accession>
<reference evidence="3" key="2">
    <citation type="journal article" date="2023" name="BMC Genomics">
        <title>Pest status, molecular evolution, and epigenetic factors derived from the genome assembly of Frankliniella fusca, a thysanopteran phytovirus vector.</title>
        <authorList>
            <person name="Catto M.A."/>
            <person name="Labadie P.E."/>
            <person name="Jacobson A.L."/>
            <person name="Kennedy G.G."/>
            <person name="Srinivasan R."/>
            <person name="Hunt B.G."/>
        </authorList>
    </citation>
    <scope>NUCLEOTIDE SEQUENCE</scope>
    <source>
        <strain evidence="3">PL_HMW_Pooled</strain>
    </source>
</reference>
<dbReference type="Pfam" id="PF13843">
    <property type="entry name" value="DDE_Tnp_1_7"/>
    <property type="match status" value="1"/>
</dbReference>
<protein>
    <submittedName>
        <fullName evidence="3">PiggyBac transposable element-derived protein 4</fullName>
    </submittedName>
</protein>
<evidence type="ECO:0000313" key="4">
    <source>
        <dbReference type="Proteomes" id="UP001219518"/>
    </source>
</evidence>
<name>A0AAE1I4L6_9NEOP</name>
<dbReference type="EMBL" id="JAHWGI010001444">
    <property type="protein sequence ID" value="KAK3933254.1"/>
    <property type="molecule type" value="Genomic_DNA"/>
</dbReference>
<gene>
    <name evidence="3" type="ORF">KUF71_017842</name>
</gene>
<dbReference type="InterPro" id="IPR029526">
    <property type="entry name" value="PGBD"/>
</dbReference>
<reference evidence="3" key="1">
    <citation type="submission" date="2021-07" db="EMBL/GenBank/DDBJ databases">
        <authorList>
            <person name="Catto M.A."/>
            <person name="Jacobson A."/>
            <person name="Kennedy G."/>
            <person name="Labadie P."/>
            <person name="Hunt B.G."/>
            <person name="Srinivasan R."/>
        </authorList>
    </citation>
    <scope>NUCLEOTIDE SEQUENCE</scope>
    <source>
        <strain evidence="3">PL_HMW_Pooled</strain>
        <tissue evidence="3">Head</tissue>
    </source>
</reference>
<dbReference type="PANTHER" id="PTHR46599:SF3">
    <property type="entry name" value="PIGGYBAC TRANSPOSABLE ELEMENT-DERIVED PROTEIN 4"/>
    <property type="match status" value="1"/>
</dbReference>
<dbReference type="Proteomes" id="UP001219518">
    <property type="component" value="Unassembled WGS sequence"/>
</dbReference>
<organism evidence="3 4">
    <name type="scientific">Frankliniella fusca</name>
    <dbReference type="NCBI Taxonomy" id="407009"/>
    <lineage>
        <taxon>Eukaryota</taxon>
        <taxon>Metazoa</taxon>
        <taxon>Ecdysozoa</taxon>
        <taxon>Arthropoda</taxon>
        <taxon>Hexapoda</taxon>
        <taxon>Insecta</taxon>
        <taxon>Pterygota</taxon>
        <taxon>Neoptera</taxon>
        <taxon>Paraneoptera</taxon>
        <taxon>Thysanoptera</taxon>
        <taxon>Terebrantia</taxon>
        <taxon>Thripoidea</taxon>
        <taxon>Thripidae</taxon>
        <taxon>Frankliniella</taxon>
    </lineage>
</organism>